<evidence type="ECO:0000256" key="1">
    <source>
        <dbReference type="SAM" id="MobiDB-lite"/>
    </source>
</evidence>
<reference evidence="4" key="1">
    <citation type="journal article" date="2019" name="Int. J. Syst. Evol. Microbiol.">
        <title>The Global Catalogue of Microorganisms (GCM) 10K type strain sequencing project: providing services to taxonomists for standard genome sequencing and annotation.</title>
        <authorList>
            <consortium name="The Broad Institute Genomics Platform"/>
            <consortium name="The Broad Institute Genome Sequencing Center for Infectious Disease"/>
            <person name="Wu L."/>
            <person name="Ma J."/>
        </authorList>
    </citation>
    <scope>NUCLEOTIDE SEQUENCE [LARGE SCALE GENOMIC DNA]</scope>
    <source>
        <strain evidence="4">NBRC 111981</strain>
    </source>
</reference>
<protein>
    <recommendedName>
        <fullName evidence="2">DUF2007 domain-containing protein</fullName>
    </recommendedName>
</protein>
<dbReference type="Proteomes" id="UP001156627">
    <property type="component" value="Unassembled WGS sequence"/>
</dbReference>
<evidence type="ECO:0000313" key="3">
    <source>
        <dbReference type="EMBL" id="GLQ88365.1"/>
    </source>
</evidence>
<feature type="domain" description="DUF2007" evidence="2">
    <location>
        <begin position="77"/>
        <end position="136"/>
    </location>
</feature>
<dbReference type="Gene3D" id="3.30.70.790">
    <property type="entry name" value="UreE, C-terminal domain"/>
    <property type="match status" value="1"/>
</dbReference>
<accession>A0ABQ5XCV0</accession>
<feature type="region of interest" description="Disordered" evidence="1">
    <location>
        <begin position="47"/>
        <end position="68"/>
    </location>
</feature>
<comment type="caution">
    <text evidence="3">The sequence shown here is derived from an EMBL/GenBank/DDBJ whole genome shotgun (WGS) entry which is preliminary data.</text>
</comment>
<sequence>MKANALTQVFADLTDEALLKRFNSGALTEEAEAIAKAEILSRGLSLPGAGEAERTDGEEAQEETPNEDLIPVARNLLPIDARVIQGRLEAEGIYAFVADENLMSALPIWAHAAYGGGARVLVRASQAEAAAKILAARRADEYQLEDEEGDS</sequence>
<organism evidence="3 4">
    <name type="scientific">Dyella flagellata</name>
    <dbReference type="NCBI Taxonomy" id="1867833"/>
    <lineage>
        <taxon>Bacteria</taxon>
        <taxon>Pseudomonadati</taxon>
        <taxon>Pseudomonadota</taxon>
        <taxon>Gammaproteobacteria</taxon>
        <taxon>Lysobacterales</taxon>
        <taxon>Rhodanobacteraceae</taxon>
        <taxon>Dyella</taxon>
    </lineage>
</organism>
<keyword evidence="4" id="KW-1185">Reference proteome</keyword>
<dbReference type="InterPro" id="IPR018551">
    <property type="entry name" value="DUF2007"/>
</dbReference>
<dbReference type="Pfam" id="PF09413">
    <property type="entry name" value="DUF2007"/>
    <property type="match status" value="1"/>
</dbReference>
<proteinExistence type="predicted"/>
<evidence type="ECO:0000313" key="4">
    <source>
        <dbReference type="Proteomes" id="UP001156627"/>
    </source>
</evidence>
<evidence type="ECO:0000259" key="2">
    <source>
        <dbReference type="Pfam" id="PF09413"/>
    </source>
</evidence>
<name>A0ABQ5XCV0_9GAMM</name>
<dbReference type="EMBL" id="BSOA01000015">
    <property type="protein sequence ID" value="GLQ88365.1"/>
    <property type="molecule type" value="Genomic_DNA"/>
</dbReference>
<dbReference type="RefSeq" id="WP_284331808.1">
    <property type="nucleotide sequence ID" value="NZ_BSOA01000015.1"/>
</dbReference>
<gene>
    <name evidence="3" type="ORF">GCM10007898_19340</name>
</gene>